<dbReference type="Pfam" id="PF03951">
    <property type="entry name" value="Gln-synt_N"/>
    <property type="match status" value="1"/>
</dbReference>
<comment type="caution">
    <text evidence="3">The sequence shown here is derived from an EMBL/GenBank/DDBJ whole genome shotgun (WGS) entry which is preliminary data.</text>
</comment>
<evidence type="ECO:0000259" key="2">
    <source>
        <dbReference type="PROSITE" id="PS51986"/>
    </source>
</evidence>
<evidence type="ECO:0000313" key="3">
    <source>
        <dbReference type="EMBL" id="GAH60630.1"/>
    </source>
</evidence>
<evidence type="ECO:0000256" key="1">
    <source>
        <dbReference type="ARBA" id="ARBA00009897"/>
    </source>
</evidence>
<dbReference type="PANTHER" id="PTHR43407:SF1">
    <property type="entry name" value="LENGSIN"/>
    <property type="match status" value="1"/>
</dbReference>
<dbReference type="InterPro" id="IPR008147">
    <property type="entry name" value="Gln_synt_N"/>
</dbReference>
<reference evidence="3" key="1">
    <citation type="journal article" date="2014" name="Front. Microbiol.">
        <title>High frequency of phylogenetically diverse reductive dehalogenase-homologous genes in deep subseafloor sedimentary metagenomes.</title>
        <authorList>
            <person name="Kawai M."/>
            <person name="Futagami T."/>
            <person name="Toyoda A."/>
            <person name="Takaki Y."/>
            <person name="Nishi S."/>
            <person name="Hori S."/>
            <person name="Arai W."/>
            <person name="Tsubouchi T."/>
            <person name="Morono Y."/>
            <person name="Uchiyama I."/>
            <person name="Ito T."/>
            <person name="Fujiyama A."/>
            <person name="Inagaki F."/>
            <person name="Takami H."/>
        </authorList>
    </citation>
    <scope>NUCLEOTIDE SEQUENCE</scope>
    <source>
        <strain evidence="3">Expedition CK06-06</strain>
    </source>
</reference>
<sequence length="130" mass="15129">MVIKNKKYVLKKVKEEDVRFIRLWFTDILGFLKSVTITANELENSLEEGSGFDGSSIHGFTRIDESDMIAMPDPQTFQILPWKTKDKATARMFCDILEPDKSFHKGDPRWVLKKNLKCVKDMGYTVFCWT</sequence>
<organism evidence="3">
    <name type="scientific">marine sediment metagenome</name>
    <dbReference type="NCBI Taxonomy" id="412755"/>
    <lineage>
        <taxon>unclassified sequences</taxon>
        <taxon>metagenomes</taxon>
        <taxon>ecological metagenomes</taxon>
    </lineage>
</organism>
<name>X1HU93_9ZZZZ</name>
<dbReference type="PROSITE" id="PS51986">
    <property type="entry name" value="GS_BETA_GRASP"/>
    <property type="match status" value="1"/>
</dbReference>
<dbReference type="InterPro" id="IPR036651">
    <property type="entry name" value="Gln_synt_N_sf"/>
</dbReference>
<dbReference type="Gene3D" id="3.10.20.70">
    <property type="entry name" value="Glutamine synthetase, N-terminal domain"/>
    <property type="match status" value="1"/>
</dbReference>
<accession>X1HU93</accession>
<dbReference type="GO" id="GO:0016020">
    <property type="term" value="C:membrane"/>
    <property type="evidence" value="ECO:0007669"/>
    <property type="project" value="TreeGrafter"/>
</dbReference>
<dbReference type="GO" id="GO:0005737">
    <property type="term" value="C:cytoplasm"/>
    <property type="evidence" value="ECO:0007669"/>
    <property type="project" value="TreeGrafter"/>
</dbReference>
<dbReference type="SUPFAM" id="SSF54368">
    <property type="entry name" value="Glutamine synthetase, N-terminal domain"/>
    <property type="match status" value="1"/>
</dbReference>
<gene>
    <name evidence="3" type="ORF">S03H2_29029</name>
</gene>
<dbReference type="GO" id="GO:0004356">
    <property type="term" value="F:glutamine synthetase activity"/>
    <property type="evidence" value="ECO:0007669"/>
    <property type="project" value="InterPro"/>
</dbReference>
<dbReference type="FunFam" id="3.10.20.70:FF:000002">
    <property type="entry name" value="Glutamine synthetase I"/>
    <property type="match status" value="1"/>
</dbReference>
<comment type="similarity">
    <text evidence="1">Belongs to the glutamine synthetase family.</text>
</comment>
<dbReference type="EMBL" id="BARU01017504">
    <property type="protein sequence ID" value="GAH60630.1"/>
    <property type="molecule type" value="Genomic_DNA"/>
</dbReference>
<feature type="non-terminal residue" evidence="3">
    <location>
        <position position="130"/>
    </location>
</feature>
<protein>
    <recommendedName>
        <fullName evidence="2">GS beta-grasp domain-containing protein</fullName>
    </recommendedName>
</protein>
<proteinExistence type="inferred from homology"/>
<feature type="domain" description="GS beta-grasp" evidence="2">
    <location>
        <begin position="16"/>
        <end position="101"/>
    </location>
</feature>
<dbReference type="GO" id="GO:0006542">
    <property type="term" value="P:glutamine biosynthetic process"/>
    <property type="evidence" value="ECO:0007669"/>
    <property type="project" value="InterPro"/>
</dbReference>
<dbReference type="AlphaFoldDB" id="X1HU93"/>
<dbReference type="PANTHER" id="PTHR43407">
    <property type="entry name" value="GLUTAMINE SYNTHETASE"/>
    <property type="match status" value="1"/>
</dbReference>